<evidence type="ECO:0000259" key="2">
    <source>
        <dbReference type="Pfam" id="PF17919"/>
    </source>
</evidence>
<proteinExistence type="predicted"/>
<accession>A0A0R3SAP9</accession>
<name>A0A0R3SAP9_HYMDI</name>
<dbReference type="STRING" id="6216.A0A0R3SAP9"/>
<reference evidence="3 4" key="2">
    <citation type="submission" date="2018-11" db="EMBL/GenBank/DDBJ databases">
        <authorList>
            <consortium name="Pathogen Informatics"/>
        </authorList>
    </citation>
    <scope>NUCLEOTIDE SEQUENCE [LARGE SCALE GENOMIC DNA]</scope>
</reference>
<dbReference type="InterPro" id="IPR043128">
    <property type="entry name" value="Rev_trsase/Diguanyl_cyclase"/>
</dbReference>
<dbReference type="PANTHER" id="PTHR37984">
    <property type="entry name" value="PROTEIN CBG26694"/>
    <property type="match status" value="1"/>
</dbReference>
<dbReference type="Proteomes" id="UP000274504">
    <property type="component" value="Unassembled WGS sequence"/>
</dbReference>
<dbReference type="InterPro" id="IPR043502">
    <property type="entry name" value="DNA/RNA_pol_sf"/>
</dbReference>
<keyword evidence="1" id="KW-0511">Multifunctional enzyme</keyword>
<reference evidence="5" key="1">
    <citation type="submission" date="2017-02" db="UniProtKB">
        <authorList>
            <consortium name="WormBaseParasite"/>
        </authorList>
    </citation>
    <scope>IDENTIFICATION</scope>
</reference>
<protein>
    <submittedName>
        <fullName evidence="5">RT_RNaseH_2 domain-containing protein</fullName>
    </submittedName>
</protein>
<dbReference type="OrthoDB" id="5985335at2759"/>
<dbReference type="GO" id="GO:0003824">
    <property type="term" value="F:catalytic activity"/>
    <property type="evidence" value="ECO:0007669"/>
    <property type="project" value="UniProtKB-KW"/>
</dbReference>
<sequence>MLHSFVGLIGYYGTFLPPLHSTQAPQSELLGKGTNWNWTAKFEKAFTKLKEMLTSDMPLSHNIPNLPIMVMVQTTALMNLSHVFPDGSEKAVAHASQTLTTDEKNDGHIEKESLAIIFIVKNLLLILHPTNGS</sequence>
<dbReference type="AlphaFoldDB" id="A0A0R3SAP9"/>
<evidence type="ECO:0000313" key="3">
    <source>
        <dbReference type="EMBL" id="VDL18911.1"/>
    </source>
</evidence>
<gene>
    <name evidence="3" type="ORF">HDID_LOCUS1450</name>
</gene>
<dbReference type="InterPro" id="IPR050951">
    <property type="entry name" value="Retrovirus_Pol_polyprotein"/>
</dbReference>
<evidence type="ECO:0000256" key="1">
    <source>
        <dbReference type="ARBA" id="ARBA00023268"/>
    </source>
</evidence>
<dbReference type="Pfam" id="PF17919">
    <property type="entry name" value="RT_RNaseH_2"/>
    <property type="match status" value="1"/>
</dbReference>
<feature type="domain" description="Reverse transcriptase/retrotransposon-derived protein RNase H-like" evidence="2">
    <location>
        <begin position="38"/>
        <end position="123"/>
    </location>
</feature>
<organism evidence="5">
    <name type="scientific">Hymenolepis diminuta</name>
    <name type="common">Rat tapeworm</name>
    <dbReference type="NCBI Taxonomy" id="6216"/>
    <lineage>
        <taxon>Eukaryota</taxon>
        <taxon>Metazoa</taxon>
        <taxon>Spiralia</taxon>
        <taxon>Lophotrochozoa</taxon>
        <taxon>Platyhelminthes</taxon>
        <taxon>Cestoda</taxon>
        <taxon>Eucestoda</taxon>
        <taxon>Cyclophyllidea</taxon>
        <taxon>Hymenolepididae</taxon>
        <taxon>Hymenolepis</taxon>
    </lineage>
</organism>
<dbReference type="WBParaSite" id="HDID_0000144901-mRNA-1">
    <property type="protein sequence ID" value="HDID_0000144901-mRNA-1"/>
    <property type="gene ID" value="HDID_0000144901"/>
</dbReference>
<dbReference type="PANTHER" id="PTHR37984:SF5">
    <property type="entry name" value="PROTEIN NYNRIN-LIKE"/>
    <property type="match status" value="1"/>
</dbReference>
<evidence type="ECO:0000313" key="4">
    <source>
        <dbReference type="Proteomes" id="UP000274504"/>
    </source>
</evidence>
<dbReference type="SUPFAM" id="SSF56672">
    <property type="entry name" value="DNA/RNA polymerases"/>
    <property type="match status" value="1"/>
</dbReference>
<dbReference type="Gene3D" id="3.30.70.270">
    <property type="match status" value="1"/>
</dbReference>
<dbReference type="EMBL" id="UYSG01000268">
    <property type="protein sequence ID" value="VDL18911.1"/>
    <property type="molecule type" value="Genomic_DNA"/>
</dbReference>
<evidence type="ECO:0000313" key="5">
    <source>
        <dbReference type="WBParaSite" id="HDID_0000144901-mRNA-1"/>
    </source>
</evidence>
<dbReference type="InterPro" id="IPR041577">
    <property type="entry name" value="RT_RNaseH_2"/>
</dbReference>